<evidence type="ECO:0000313" key="1">
    <source>
        <dbReference type="EMBL" id="QGM97217.1"/>
    </source>
</evidence>
<dbReference type="GO" id="GO:0016787">
    <property type="term" value="F:hydrolase activity"/>
    <property type="evidence" value="ECO:0007669"/>
    <property type="project" value="UniProtKB-KW"/>
</dbReference>
<accession>A0A6B8LXT1</accession>
<reference evidence="1 2" key="1">
    <citation type="submission" date="2019-09" db="EMBL/GenBank/DDBJ databases">
        <title>Isolation and complete genome sequencing of Methylocystis species.</title>
        <authorList>
            <person name="Rumah B.L."/>
            <person name="Stead C.E."/>
            <person name="Stevens B.C."/>
            <person name="Minton N.P."/>
            <person name="Grosse-Honebrink A."/>
            <person name="Zhang Y."/>
        </authorList>
    </citation>
    <scope>NUCLEOTIDE SEQUENCE [LARGE SCALE GENOMIC DNA]</scope>
    <source>
        <strain evidence="1 2">BRCS2</strain>
    </source>
</reference>
<dbReference type="SUPFAM" id="SSF55811">
    <property type="entry name" value="Nudix"/>
    <property type="match status" value="1"/>
</dbReference>
<protein>
    <submittedName>
        <fullName evidence="1">NUDIX hydrolase</fullName>
    </submittedName>
</protein>
<keyword evidence="1" id="KW-0378">Hydrolase</keyword>
<dbReference type="RefSeq" id="WP_016921039.1">
    <property type="nucleotide sequence ID" value="NZ_CP044331.1"/>
</dbReference>
<name>A0A6B8LXT1_9HYPH</name>
<dbReference type="Proteomes" id="UP000422569">
    <property type="component" value="Chromosome"/>
</dbReference>
<dbReference type="AlphaFoldDB" id="A0A6B8LXT1"/>
<proteinExistence type="predicted"/>
<sequence length="240" mass="26046">MSVEPSIVEVDRLDCRLVPHRWAFAEAEAATLDRNWAARVERNPTLFDGPVLLACRAEIGMEAGQRVLSLDAFETRFSRFLGWRDLGWPDRSVFNCFAMPAVRASDGSFLVGEMGPAHSAAGQRYFPGGTPDPSDVIAGGIVDLPGSLARELGEEAGLPAGEGAAAREWTVIFDGQRVACIKVIDWPDTAAALRARVRDFLAREAEPELCDVHMLQPGAHDDARLPAFMAAFLARAAERG</sequence>
<dbReference type="InterPro" id="IPR015797">
    <property type="entry name" value="NUDIX_hydrolase-like_dom_sf"/>
</dbReference>
<dbReference type="EMBL" id="CP044331">
    <property type="protein sequence ID" value="QGM97217.1"/>
    <property type="molecule type" value="Genomic_DNA"/>
</dbReference>
<organism evidence="1 2">
    <name type="scientific">Methylocystis parvus</name>
    <dbReference type="NCBI Taxonomy" id="134"/>
    <lineage>
        <taxon>Bacteria</taxon>
        <taxon>Pseudomonadati</taxon>
        <taxon>Pseudomonadota</taxon>
        <taxon>Alphaproteobacteria</taxon>
        <taxon>Hyphomicrobiales</taxon>
        <taxon>Methylocystaceae</taxon>
        <taxon>Methylocystis</taxon>
    </lineage>
</organism>
<keyword evidence="2" id="KW-1185">Reference proteome</keyword>
<evidence type="ECO:0000313" key="2">
    <source>
        <dbReference type="Proteomes" id="UP000422569"/>
    </source>
</evidence>
<gene>
    <name evidence="1" type="ORF">F7D14_06820</name>
</gene>
<dbReference type="KEGG" id="mpar:F7D14_06820"/>